<protein>
    <submittedName>
        <fullName evidence="2">Uncharacterized protein</fullName>
    </submittedName>
</protein>
<dbReference type="OrthoDB" id="3217649at2"/>
<keyword evidence="3" id="KW-1185">Reference proteome</keyword>
<organism evidence="2 3">
    <name type="scientific">Frankia canadensis</name>
    <dbReference type="NCBI Taxonomy" id="1836972"/>
    <lineage>
        <taxon>Bacteria</taxon>
        <taxon>Bacillati</taxon>
        <taxon>Actinomycetota</taxon>
        <taxon>Actinomycetes</taxon>
        <taxon>Frankiales</taxon>
        <taxon>Frankiaceae</taxon>
        <taxon>Frankia</taxon>
    </lineage>
</organism>
<dbReference type="EMBL" id="FZMO01000334">
    <property type="protein sequence ID" value="SNQ50028.1"/>
    <property type="molecule type" value="Genomic_DNA"/>
</dbReference>
<dbReference type="AlphaFoldDB" id="A0A2I2KWJ8"/>
<evidence type="ECO:0000313" key="3">
    <source>
        <dbReference type="Proteomes" id="UP000234331"/>
    </source>
</evidence>
<evidence type="ECO:0000313" key="2">
    <source>
        <dbReference type="EMBL" id="SNQ50028.1"/>
    </source>
</evidence>
<feature type="region of interest" description="Disordered" evidence="1">
    <location>
        <begin position="59"/>
        <end position="83"/>
    </location>
</feature>
<evidence type="ECO:0000256" key="1">
    <source>
        <dbReference type="SAM" id="MobiDB-lite"/>
    </source>
</evidence>
<proteinExistence type="predicted"/>
<dbReference type="Proteomes" id="UP000234331">
    <property type="component" value="Unassembled WGS sequence"/>
</dbReference>
<gene>
    <name evidence="2" type="ORF">FRACA_40056</name>
</gene>
<accession>A0A2I2KWJ8</accession>
<reference evidence="2 3" key="1">
    <citation type="submission" date="2017-06" db="EMBL/GenBank/DDBJ databases">
        <authorList>
            <person name="Kim H.J."/>
            <person name="Triplett B.A."/>
        </authorList>
    </citation>
    <scope>NUCLEOTIDE SEQUENCE [LARGE SCALE GENOMIC DNA]</scope>
    <source>
        <strain evidence="2">FRACA_ARgP5</strain>
    </source>
</reference>
<dbReference type="RefSeq" id="WP_101833376.1">
    <property type="nucleotide sequence ID" value="NZ_FZMO01000334.1"/>
</dbReference>
<name>A0A2I2KWJ8_9ACTN</name>
<sequence length="83" mass="8995">MTAESDILFAVVLFAAAGQRTVRRIIAPFPDRESALAFARENGLRCFAVGPMHFAVPTTVPPDTGLSPTSPGAGWEREHRVCR</sequence>